<dbReference type="InterPro" id="IPR016985">
    <property type="entry name" value="UCP031890_Tim44-rel"/>
</dbReference>
<dbReference type="SMART" id="SM00978">
    <property type="entry name" value="Tim44"/>
    <property type="match status" value="1"/>
</dbReference>
<feature type="transmembrane region" description="Helical" evidence="5">
    <location>
        <begin position="6"/>
        <end position="24"/>
    </location>
</feature>
<dbReference type="NCBIfam" id="NF033779">
    <property type="entry name" value="Tim44_TimA_adap"/>
    <property type="match status" value="1"/>
</dbReference>
<dbReference type="GO" id="GO:0016020">
    <property type="term" value="C:membrane"/>
    <property type="evidence" value="ECO:0007669"/>
    <property type="project" value="UniProtKB-SubCell"/>
</dbReference>
<reference evidence="7" key="1">
    <citation type="submission" date="2016-04" db="EMBL/GenBank/DDBJ databases">
        <authorList>
            <person name="Evans L.H."/>
            <person name="Alamgir A."/>
            <person name="Owens N."/>
            <person name="Weber N.D."/>
            <person name="Virtaneva K."/>
            <person name="Barbian K."/>
            <person name="Babar A."/>
            <person name="Rosenke K."/>
        </authorList>
    </citation>
    <scope>NUCLEOTIDE SEQUENCE</scope>
    <source>
        <strain evidence="7">86</strain>
    </source>
</reference>
<dbReference type="Gene3D" id="3.10.450.240">
    <property type="match status" value="1"/>
</dbReference>
<evidence type="ECO:0000256" key="1">
    <source>
        <dbReference type="ARBA" id="ARBA00004370"/>
    </source>
</evidence>
<keyword evidence="3" id="KW-0809">Transit peptide</keyword>
<keyword evidence="4 5" id="KW-0472">Membrane</keyword>
<name>A0A212KAV7_9PROT</name>
<accession>A0A212KAV7</accession>
<dbReference type="InterPro" id="IPR039544">
    <property type="entry name" value="Tim44-like"/>
</dbReference>
<dbReference type="GO" id="GO:0051087">
    <property type="term" value="F:protein-folding chaperone binding"/>
    <property type="evidence" value="ECO:0007669"/>
    <property type="project" value="TreeGrafter"/>
</dbReference>
<dbReference type="SUPFAM" id="SSF54427">
    <property type="entry name" value="NTF2-like"/>
    <property type="match status" value="1"/>
</dbReference>
<feature type="domain" description="Tim44-like" evidence="6">
    <location>
        <begin position="76"/>
        <end position="222"/>
    </location>
</feature>
<gene>
    <name evidence="7" type="ORF">KL86APRO_12447</name>
</gene>
<evidence type="ECO:0000256" key="2">
    <source>
        <dbReference type="ARBA" id="ARBA00009597"/>
    </source>
</evidence>
<dbReference type="PANTHER" id="PTHR10721:SF1">
    <property type="entry name" value="MITOCHONDRIAL IMPORT INNER MEMBRANE TRANSLOCASE SUBUNIT TIM44"/>
    <property type="match status" value="1"/>
</dbReference>
<evidence type="ECO:0000313" key="7">
    <source>
        <dbReference type="EMBL" id="SBW08748.1"/>
    </source>
</evidence>
<dbReference type="InterPro" id="IPR007379">
    <property type="entry name" value="Tim44-like_dom"/>
</dbReference>
<keyword evidence="5" id="KW-0812">Transmembrane</keyword>
<keyword evidence="5" id="KW-1133">Transmembrane helix</keyword>
<dbReference type="PIRSF" id="PIRSF031890">
    <property type="entry name" value="UCP031890_transporter_Tim44"/>
    <property type="match status" value="1"/>
</dbReference>
<evidence type="ECO:0000256" key="5">
    <source>
        <dbReference type="SAM" id="Phobius"/>
    </source>
</evidence>
<proteinExistence type="inferred from homology"/>
<protein>
    <recommendedName>
        <fullName evidence="6">Tim44-like domain-containing protein</fullName>
    </recommendedName>
</protein>
<evidence type="ECO:0000256" key="4">
    <source>
        <dbReference type="ARBA" id="ARBA00023136"/>
    </source>
</evidence>
<dbReference type="InterPro" id="IPR032710">
    <property type="entry name" value="NTF2-like_dom_sf"/>
</dbReference>
<dbReference type="EMBL" id="FLUO01000001">
    <property type="protein sequence ID" value="SBW08748.1"/>
    <property type="molecule type" value="Genomic_DNA"/>
</dbReference>
<comment type="subcellular location">
    <subcellularLocation>
        <location evidence="1">Membrane</location>
    </subcellularLocation>
</comment>
<evidence type="ECO:0000256" key="3">
    <source>
        <dbReference type="ARBA" id="ARBA00022946"/>
    </source>
</evidence>
<comment type="similarity">
    <text evidence="2">Belongs to the Tim44 family.</text>
</comment>
<dbReference type="Pfam" id="PF04280">
    <property type="entry name" value="Tim44"/>
    <property type="match status" value="1"/>
</dbReference>
<evidence type="ECO:0000259" key="6">
    <source>
        <dbReference type="SMART" id="SM00978"/>
    </source>
</evidence>
<sequence length="225" mass="24659">MDGNFQFLDLIFLALVAGFLVYRLRNVLGRRDGYEQKPDEIANRKPSEDNVVDLTKVRQADAEDIVETGTVSDRSVAAGLVQIQTADPNFDPDAFLGGAKAAFEMIVAAFAEGRVEDIRPYLGAEVHANFAAAVREREAAGEKVETQVVSIKKATITDAAMKGRDAVVSVEFVTEQVNVVRDAEDRVVDGDPNTVVALTDVWTFSRDVRSADPNWKLMVTRSVEP</sequence>
<dbReference type="PANTHER" id="PTHR10721">
    <property type="entry name" value="MITOCHONDRIAL IMPORT INNER MEMBRANE TRANSLOCASE SUBUNIT TIM44"/>
    <property type="match status" value="1"/>
</dbReference>
<dbReference type="AlphaFoldDB" id="A0A212KAV7"/>
<dbReference type="GO" id="GO:0030150">
    <property type="term" value="P:protein import into mitochondrial matrix"/>
    <property type="evidence" value="ECO:0007669"/>
    <property type="project" value="TreeGrafter"/>
</dbReference>
<organism evidence="7">
    <name type="scientific">uncultured Alphaproteobacteria bacterium</name>
    <dbReference type="NCBI Taxonomy" id="91750"/>
    <lineage>
        <taxon>Bacteria</taxon>
        <taxon>Pseudomonadati</taxon>
        <taxon>Pseudomonadota</taxon>
        <taxon>Alphaproteobacteria</taxon>
        <taxon>environmental samples</taxon>
    </lineage>
</organism>